<reference evidence="1" key="1">
    <citation type="journal article" date="2021" name="PeerJ">
        <title>Extensive microbial diversity within the chicken gut microbiome revealed by metagenomics and culture.</title>
        <authorList>
            <person name="Gilroy R."/>
            <person name="Ravi A."/>
            <person name="Getino M."/>
            <person name="Pursley I."/>
            <person name="Horton D.L."/>
            <person name="Alikhan N.F."/>
            <person name="Baker D."/>
            <person name="Gharbi K."/>
            <person name="Hall N."/>
            <person name="Watson M."/>
            <person name="Adriaenssens E.M."/>
            <person name="Foster-Nyarko E."/>
            <person name="Jarju S."/>
            <person name="Secka A."/>
            <person name="Antonio M."/>
            <person name="Oren A."/>
            <person name="Chaudhuri R.R."/>
            <person name="La Ragione R."/>
            <person name="Hildebrand F."/>
            <person name="Pallen M.J."/>
        </authorList>
    </citation>
    <scope>NUCLEOTIDE SEQUENCE</scope>
    <source>
        <strain evidence="1">USAMLcec4-12693</strain>
    </source>
</reference>
<protein>
    <submittedName>
        <fullName evidence="1">Phage head-tail connector protein</fullName>
    </submittedName>
</protein>
<accession>A0A9D2VX09</accession>
<sequence length="110" mass="12496">MLEDLKRMLGLSGQKDEELDQKLEWILYATTSRLKVLLGGIDPGNDLDYIVTEVSIIRYNRIGSEGFQSHTVEGESVGFLNSDFDSYMDDIETYKRTKNIDTAKGGIRWA</sequence>
<proteinExistence type="predicted"/>
<organism evidence="1 2">
    <name type="scientific">Merdimonas faecis</name>
    <dbReference type="NCBI Taxonomy" id="1653435"/>
    <lineage>
        <taxon>Bacteria</taxon>
        <taxon>Bacillati</taxon>
        <taxon>Bacillota</taxon>
        <taxon>Clostridia</taxon>
        <taxon>Lachnospirales</taxon>
        <taxon>Lachnospiraceae</taxon>
        <taxon>Merdimonas</taxon>
    </lineage>
</organism>
<dbReference type="Proteomes" id="UP000813420">
    <property type="component" value="Unassembled WGS sequence"/>
</dbReference>
<dbReference type="AlphaFoldDB" id="A0A9D2VX09"/>
<evidence type="ECO:0000313" key="2">
    <source>
        <dbReference type="Proteomes" id="UP000813420"/>
    </source>
</evidence>
<dbReference type="RefSeq" id="WP_277271747.1">
    <property type="nucleotide sequence ID" value="NZ_DYXE01000035.1"/>
</dbReference>
<evidence type="ECO:0000313" key="1">
    <source>
        <dbReference type="EMBL" id="HJH49330.1"/>
    </source>
</evidence>
<comment type="caution">
    <text evidence="1">The sequence shown here is derived from an EMBL/GenBank/DDBJ whole genome shotgun (WGS) entry which is preliminary data.</text>
</comment>
<dbReference type="InterPro" id="IPR021146">
    <property type="entry name" value="Phage_gp6-like_head-tail"/>
</dbReference>
<dbReference type="Pfam" id="PF05135">
    <property type="entry name" value="Phage_connect_1"/>
    <property type="match status" value="1"/>
</dbReference>
<reference evidence="1" key="2">
    <citation type="submission" date="2021-09" db="EMBL/GenBank/DDBJ databases">
        <authorList>
            <person name="Gilroy R."/>
        </authorList>
    </citation>
    <scope>NUCLEOTIDE SEQUENCE</scope>
    <source>
        <strain evidence="1">USAMLcec4-12693</strain>
    </source>
</reference>
<name>A0A9D2VX09_9FIRM</name>
<gene>
    <name evidence="1" type="ORF">K8V39_03610</name>
</gene>
<dbReference type="EMBL" id="DYXE01000035">
    <property type="protein sequence ID" value="HJH49330.1"/>
    <property type="molecule type" value="Genomic_DNA"/>
</dbReference>